<comment type="caution">
    <text evidence="2">The sequence shown here is derived from an EMBL/GenBank/DDBJ whole genome shotgun (WGS) entry which is preliminary data.</text>
</comment>
<feature type="coiled-coil region" evidence="1">
    <location>
        <begin position="50"/>
        <end position="77"/>
    </location>
</feature>
<accession>A0A8T2SX28</accession>
<protein>
    <submittedName>
        <fullName evidence="2">Uncharacterized protein</fullName>
    </submittedName>
</protein>
<proteinExistence type="predicted"/>
<keyword evidence="1" id="KW-0175">Coiled coil</keyword>
<evidence type="ECO:0000313" key="2">
    <source>
        <dbReference type="EMBL" id="KAH7387050.1"/>
    </source>
</evidence>
<reference evidence="2" key="1">
    <citation type="submission" date="2021-08" db="EMBL/GenBank/DDBJ databases">
        <title>WGS assembly of Ceratopteris richardii.</title>
        <authorList>
            <person name="Marchant D.B."/>
            <person name="Chen G."/>
            <person name="Jenkins J."/>
            <person name="Shu S."/>
            <person name="Leebens-Mack J."/>
            <person name="Grimwood J."/>
            <person name="Schmutz J."/>
            <person name="Soltis P."/>
            <person name="Soltis D."/>
            <person name="Chen Z.-H."/>
        </authorList>
    </citation>
    <scope>NUCLEOTIDE SEQUENCE</scope>
    <source>
        <strain evidence="2">Whitten #5841</strain>
        <tissue evidence="2">Leaf</tissue>
    </source>
</reference>
<organism evidence="2 3">
    <name type="scientific">Ceratopteris richardii</name>
    <name type="common">Triangle waterfern</name>
    <dbReference type="NCBI Taxonomy" id="49495"/>
    <lineage>
        <taxon>Eukaryota</taxon>
        <taxon>Viridiplantae</taxon>
        <taxon>Streptophyta</taxon>
        <taxon>Embryophyta</taxon>
        <taxon>Tracheophyta</taxon>
        <taxon>Polypodiopsida</taxon>
        <taxon>Polypodiidae</taxon>
        <taxon>Polypodiales</taxon>
        <taxon>Pteridineae</taxon>
        <taxon>Pteridaceae</taxon>
        <taxon>Parkerioideae</taxon>
        <taxon>Ceratopteris</taxon>
    </lineage>
</organism>
<evidence type="ECO:0000313" key="3">
    <source>
        <dbReference type="Proteomes" id="UP000825935"/>
    </source>
</evidence>
<evidence type="ECO:0000256" key="1">
    <source>
        <dbReference type="SAM" id="Coils"/>
    </source>
</evidence>
<sequence length="146" mass="17141">MLNILSDRSKTQEEAAAHAEHIKVLHLEIEKSEQALEASRGEQSSLFRKYEESISALKVLQSRIAQFEEQILSLEEEKKRRFHDLWLQSVSESDKLSSNFLKEKNELSEKLLVENEHVSKLQEDLRVEREAVVENKRYIEDLHNQV</sequence>
<name>A0A8T2SX28_CERRI</name>
<dbReference type="OrthoDB" id="1926336at2759"/>
<dbReference type="AlphaFoldDB" id="A0A8T2SX28"/>
<dbReference type="Proteomes" id="UP000825935">
    <property type="component" value="Chromosome 16"/>
</dbReference>
<dbReference type="EMBL" id="CM035421">
    <property type="protein sequence ID" value="KAH7387050.1"/>
    <property type="molecule type" value="Genomic_DNA"/>
</dbReference>
<keyword evidence="3" id="KW-1185">Reference proteome</keyword>
<gene>
    <name evidence="2" type="ORF">KP509_16G002400</name>
</gene>